<accession>A0A0A8XYI8</accession>
<dbReference type="EMBL" id="GBRH01280180">
    <property type="protein sequence ID" value="JAD17715.1"/>
    <property type="molecule type" value="Transcribed_RNA"/>
</dbReference>
<name>A0A0A8XYI8_ARUDO</name>
<dbReference type="AlphaFoldDB" id="A0A0A8XYI8"/>
<protein>
    <submittedName>
        <fullName evidence="1">Uncharacterized protein</fullName>
    </submittedName>
</protein>
<evidence type="ECO:0000313" key="1">
    <source>
        <dbReference type="EMBL" id="JAD17715.1"/>
    </source>
</evidence>
<proteinExistence type="predicted"/>
<sequence length="31" mass="3543">MTQIVSLCIDLLFVHLYCHDQIMDYGGLCVV</sequence>
<reference evidence="1" key="2">
    <citation type="journal article" date="2015" name="Data Brief">
        <title>Shoot transcriptome of the giant reed, Arundo donax.</title>
        <authorList>
            <person name="Barrero R.A."/>
            <person name="Guerrero F.D."/>
            <person name="Moolhuijzen P."/>
            <person name="Goolsby J.A."/>
            <person name="Tidwell J."/>
            <person name="Bellgard S.E."/>
            <person name="Bellgard M.I."/>
        </authorList>
    </citation>
    <scope>NUCLEOTIDE SEQUENCE</scope>
    <source>
        <tissue evidence="1">Shoot tissue taken approximately 20 cm above the soil surface</tissue>
    </source>
</reference>
<reference evidence="1" key="1">
    <citation type="submission" date="2014-09" db="EMBL/GenBank/DDBJ databases">
        <authorList>
            <person name="Magalhaes I.L.F."/>
            <person name="Oliveira U."/>
            <person name="Santos F.R."/>
            <person name="Vidigal T.H.D.A."/>
            <person name="Brescovit A.D."/>
            <person name="Santos A.J."/>
        </authorList>
    </citation>
    <scope>NUCLEOTIDE SEQUENCE</scope>
    <source>
        <tissue evidence="1">Shoot tissue taken approximately 20 cm above the soil surface</tissue>
    </source>
</reference>
<organism evidence="1">
    <name type="scientific">Arundo donax</name>
    <name type="common">Giant reed</name>
    <name type="synonym">Donax arundinaceus</name>
    <dbReference type="NCBI Taxonomy" id="35708"/>
    <lineage>
        <taxon>Eukaryota</taxon>
        <taxon>Viridiplantae</taxon>
        <taxon>Streptophyta</taxon>
        <taxon>Embryophyta</taxon>
        <taxon>Tracheophyta</taxon>
        <taxon>Spermatophyta</taxon>
        <taxon>Magnoliopsida</taxon>
        <taxon>Liliopsida</taxon>
        <taxon>Poales</taxon>
        <taxon>Poaceae</taxon>
        <taxon>PACMAD clade</taxon>
        <taxon>Arundinoideae</taxon>
        <taxon>Arundineae</taxon>
        <taxon>Arundo</taxon>
    </lineage>
</organism>